<name>A0A8B6M5W8_METTU</name>
<dbReference type="GO" id="GO:0005524">
    <property type="term" value="F:ATP binding"/>
    <property type="evidence" value="ECO:0007669"/>
    <property type="project" value="UniProtKB-KW"/>
</dbReference>
<protein>
    <submittedName>
        <fullName evidence="8">ABC transporter</fullName>
    </submittedName>
</protein>
<dbReference type="AlphaFoldDB" id="A0A8B6M5W8"/>
<dbReference type="InterPro" id="IPR027417">
    <property type="entry name" value="P-loop_NTPase"/>
</dbReference>
<dbReference type="PROSITE" id="PS50893">
    <property type="entry name" value="ABC_TRANSPORTER_2"/>
    <property type="match status" value="1"/>
</dbReference>
<dbReference type="Proteomes" id="UP000485880">
    <property type="component" value="Unassembled WGS sequence"/>
</dbReference>
<evidence type="ECO:0000256" key="6">
    <source>
        <dbReference type="ARBA" id="ARBA00023065"/>
    </source>
</evidence>
<dbReference type="InterPro" id="IPR003593">
    <property type="entry name" value="AAA+_ATPase"/>
</dbReference>
<feature type="domain" description="ABC transporter" evidence="7">
    <location>
        <begin position="11"/>
        <end position="246"/>
    </location>
</feature>
<keyword evidence="4" id="KW-0067">ATP-binding</keyword>
<dbReference type="SMART" id="SM00382">
    <property type="entry name" value="AAA"/>
    <property type="match status" value="1"/>
</dbReference>
<dbReference type="InterPro" id="IPR003439">
    <property type="entry name" value="ABC_transporter-like_ATP-bd"/>
</dbReference>
<comment type="caution">
    <text evidence="8">The sequence shown here is derived from an EMBL/GenBank/DDBJ whole genome shotgun (WGS) entry which is preliminary data.</text>
</comment>
<keyword evidence="5" id="KW-0862">Zinc</keyword>
<dbReference type="CDD" id="cd03214">
    <property type="entry name" value="ABC_Iron-Siderophores_B12_Hemin"/>
    <property type="match status" value="1"/>
</dbReference>
<dbReference type="InterPro" id="IPR050153">
    <property type="entry name" value="Metal_Ion_Import_ABC"/>
</dbReference>
<keyword evidence="6" id="KW-0406">Ion transport</keyword>
<keyword evidence="5" id="KW-0864">Zinc transport</keyword>
<keyword evidence="2" id="KW-0813">Transport</keyword>
<dbReference type="PANTHER" id="PTHR42734:SF6">
    <property type="entry name" value="MOLYBDATE IMPORT ATP-BINDING PROTEIN MOLC"/>
    <property type="match status" value="1"/>
</dbReference>
<gene>
    <name evidence="8" type="ORF">MPC4_240002</name>
</gene>
<evidence type="ECO:0000256" key="5">
    <source>
        <dbReference type="ARBA" id="ARBA00022906"/>
    </source>
</evidence>
<dbReference type="RefSeq" id="WP_244628954.1">
    <property type="nucleotide sequence ID" value="NZ_CABFMQ020000081.1"/>
</dbReference>
<keyword evidence="3" id="KW-0547">Nucleotide-binding</keyword>
<proteinExistence type="inferred from homology"/>
<dbReference type="PANTHER" id="PTHR42734">
    <property type="entry name" value="METAL TRANSPORT SYSTEM ATP-BINDING PROTEIN TM_0124-RELATED"/>
    <property type="match status" value="1"/>
</dbReference>
<evidence type="ECO:0000256" key="4">
    <source>
        <dbReference type="ARBA" id="ARBA00022840"/>
    </source>
</evidence>
<keyword evidence="9" id="KW-1185">Reference proteome</keyword>
<reference evidence="8 9" key="1">
    <citation type="submission" date="2019-05" db="EMBL/GenBank/DDBJ databases">
        <authorList>
            <person name="Farhan Ul Haque M."/>
        </authorList>
    </citation>
    <scope>NUCLEOTIDE SEQUENCE [LARGE SCALE GENOMIC DNA]</scope>
    <source>
        <strain evidence="8">2</strain>
    </source>
</reference>
<evidence type="ECO:0000256" key="2">
    <source>
        <dbReference type="ARBA" id="ARBA00022448"/>
    </source>
</evidence>
<dbReference type="EMBL" id="CABFMQ020000081">
    <property type="protein sequence ID" value="VTZ50423.1"/>
    <property type="molecule type" value="Genomic_DNA"/>
</dbReference>
<evidence type="ECO:0000313" key="8">
    <source>
        <dbReference type="EMBL" id="VTZ50423.1"/>
    </source>
</evidence>
<evidence type="ECO:0000256" key="3">
    <source>
        <dbReference type="ARBA" id="ARBA00022741"/>
    </source>
</evidence>
<dbReference type="Gene3D" id="3.40.50.300">
    <property type="entry name" value="P-loop containing nucleotide triphosphate hydrolases"/>
    <property type="match status" value="1"/>
</dbReference>
<dbReference type="GO" id="GO:0006829">
    <property type="term" value="P:zinc ion transport"/>
    <property type="evidence" value="ECO:0007669"/>
    <property type="project" value="UniProtKB-KW"/>
</dbReference>
<evidence type="ECO:0000256" key="1">
    <source>
        <dbReference type="ARBA" id="ARBA00005417"/>
    </source>
</evidence>
<dbReference type="SUPFAM" id="SSF52540">
    <property type="entry name" value="P-loop containing nucleoside triphosphate hydrolases"/>
    <property type="match status" value="1"/>
</dbReference>
<sequence>MSVEAMTPPFLQLRGVAFSYRGHAVLKGLSLDVGRSEIVALLGGNGAGKSTLLRLALGLLSPASGEIFLEGRAISGLTRREIARRLAYVPQAHVAPFPYEARDVVMLGRLAENGLFRAPGASDHACVAAAFERLGVGHLARRRYTELSGGERQMVLIARALAQGAPVLVLDEPAAALDFGRQIELLRQLQQLAADGYGVLMTTHHPDHALASATRVVLLKDGVVLRQGRPAETLTPESIFDLYGVRVAASPLPGLFVAAGGLQRPT</sequence>
<accession>A0A8B6M5W8</accession>
<evidence type="ECO:0000259" key="7">
    <source>
        <dbReference type="PROSITE" id="PS50893"/>
    </source>
</evidence>
<dbReference type="InterPro" id="IPR017871">
    <property type="entry name" value="ABC_transporter-like_CS"/>
</dbReference>
<dbReference type="FunFam" id="3.40.50.300:FF:000134">
    <property type="entry name" value="Iron-enterobactin ABC transporter ATP-binding protein"/>
    <property type="match status" value="1"/>
</dbReference>
<organism evidence="8 9">
    <name type="scientific">Methylocella tundrae</name>
    <dbReference type="NCBI Taxonomy" id="227605"/>
    <lineage>
        <taxon>Bacteria</taxon>
        <taxon>Pseudomonadati</taxon>
        <taxon>Pseudomonadota</taxon>
        <taxon>Alphaproteobacteria</taxon>
        <taxon>Hyphomicrobiales</taxon>
        <taxon>Beijerinckiaceae</taxon>
        <taxon>Methylocella</taxon>
    </lineage>
</organism>
<dbReference type="Pfam" id="PF00005">
    <property type="entry name" value="ABC_tran"/>
    <property type="match status" value="1"/>
</dbReference>
<dbReference type="GO" id="GO:0016887">
    <property type="term" value="F:ATP hydrolysis activity"/>
    <property type="evidence" value="ECO:0007669"/>
    <property type="project" value="InterPro"/>
</dbReference>
<dbReference type="PROSITE" id="PS00211">
    <property type="entry name" value="ABC_TRANSPORTER_1"/>
    <property type="match status" value="1"/>
</dbReference>
<comment type="similarity">
    <text evidence="1">Belongs to the ABC transporter superfamily.</text>
</comment>
<evidence type="ECO:0000313" key="9">
    <source>
        <dbReference type="Proteomes" id="UP000485880"/>
    </source>
</evidence>